<dbReference type="KEGG" id="maqe:RJ40_00150"/>
<name>A0A8A3S114_9EURY</name>
<dbReference type="EMBL" id="CP036172">
    <property type="protein sequence ID" value="QSZ66022.1"/>
    <property type="molecule type" value="Genomic_DNA"/>
</dbReference>
<sequence length="98" mass="11639">MGRTPKKERKTEFIGIRITPETYAELNDIAQKYNISVSQVARNIILDHFSRVQTHDESIAEDEMREISRMVTTKILWSEEFREVQKEIIKELLKEMVE</sequence>
<dbReference type="Proteomes" id="UP001042704">
    <property type="component" value="Chromosome"/>
</dbReference>
<organism evidence="1 2">
    <name type="scientific">Methanofollis aquaemaris</name>
    <dbReference type="NCBI Taxonomy" id="126734"/>
    <lineage>
        <taxon>Archaea</taxon>
        <taxon>Methanobacteriati</taxon>
        <taxon>Methanobacteriota</taxon>
        <taxon>Stenosarchaea group</taxon>
        <taxon>Methanomicrobia</taxon>
        <taxon>Methanomicrobiales</taxon>
        <taxon>Methanomicrobiaceae</taxon>
        <taxon>Methanofollis</taxon>
    </lineage>
</organism>
<reference evidence="1" key="2">
    <citation type="submission" date="2019-02" db="EMBL/GenBank/DDBJ databases">
        <authorList>
            <person name="Chen S.-C."/>
            <person name="Chien H.-H."/>
            <person name="Lai M.-C."/>
        </authorList>
    </citation>
    <scope>NUCLEOTIDE SEQUENCE</scope>
    <source>
        <strain evidence="1">N2F9704</strain>
    </source>
</reference>
<keyword evidence="2" id="KW-1185">Reference proteome</keyword>
<dbReference type="AlphaFoldDB" id="A0A8A3S114"/>
<evidence type="ECO:0000313" key="2">
    <source>
        <dbReference type="Proteomes" id="UP001042704"/>
    </source>
</evidence>
<gene>
    <name evidence="1" type="ORF">RJ40_00150</name>
</gene>
<reference evidence="1" key="1">
    <citation type="journal article" date="2001" name="Int. J. Syst. Evol. Microbiol.">
        <title>Methanofollis aquaemaris sp. nov., a methanogen isolated from an aquaculture fish pond.</title>
        <authorList>
            <person name="Lai M.C."/>
            <person name="Chen S.C."/>
        </authorList>
    </citation>
    <scope>NUCLEOTIDE SEQUENCE</scope>
    <source>
        <strain evidence="1">N2F9704</strain>
    </source>
</reference>
<accession>A0A8A3S114</accession>
<dbReference type="GeneID" id="76422716"/>
<proteinExistence type="predicted"/>
<dbReference type="RefSeq" id="WP_265581314.1">
    <property type="nucleotide sequence ID" value="NZ_CP036172.1"/>
</dbReference>
<evidence type="ECO:0000313" key="1">
    <source>
        <dbReference type="EMBL" id="QSZ66022.1"/>
    </source>
</evidence>
<protein>
    <submittedName>
        <fullName evidence="1">Uncharacterized protein</fullName>
    </submittedName>
</protein>